<evidence type="ECO:0000313" key="2">
    <source>
        <dbReference type="Proteomes" id="UP001375539"/>
    </source>
</evidence>
<keyword evidence="2" id="KW-1185">Reference proteome</keyword>
<organism evidence="1 2">
    <name type="scientific">Streptomyces pratisoli</name>
    <dbReference type="NCBI Taxonomy" id="3139917"/>
    <lineage>
        <taxon>Bacteria</taxon>
        <taxon>Bacillati</taxon>
        <taxon>Actinomycetota</taxon>
        <taxon>Actinomycetes</taxon>
        <taxon>Kitasatosporales</taxon>
        <taxon>Streptomycetaceae</taxon>
        <taxon>Streptomyces</taxon>
    </lineage>
</organism>
<reference evidence="1" key="1">
    <citation type="submission" date="2024-03" db="EMBL/GenBank/DDBJ databases">
        <title>Novel Streptomyces species of biotechnological and ecological value are a feature of Machair soil.</title>
        <authorList>
            <person name="Prole J.R."/>
            <person name="Goodfellow M."/>
            <person name="Allenby N."/>
            <person name="Ward A.C."/>
        </authorList>
    </citation>
    <scope>NUCLEOTIDE SEQUENCE</scope>
    <source>
        <strain evidence="1">MS1.AVA.4</strain>
    </source>
</reference>
<gene>
    <name evidence="1" type="ORF">WKI58_26730</name>
</gene>
<proteinExistence type="predicted"/>
<name>A0ACC6QP79_9ACTN</name>
<sequence>MSHNRAATHDHAELDAGGRMFGAGNHTRGRLVGHGPRGGRQTLRAAAATAVVAAVLTGTAACGGEAQDSAKPDATPRSTAGAGTGALTQQQLTALAFTDGEQVGPYTASEFSLGEPYGEDFTADPADCQPLVSLASDVTSFHPVAEVHREVDDPDEMIGPSVAVQLRSYADDGAARVMKALDTAGRQCAGGFTEVRAIARAKYLKAEPAKAPAIGDEAKAYRFTILDVKGKLKLYEYLTVVRSGTTTLSFRAGITDTKDIGGVPQEVIKAQWVKFAAGKPAGGA</sequence>
<dbReference type="EMBL" id="JBBKAI010000002">
    <property type="protein sequence ID" value="MEJ8660082.1"/>
    <property type="molecule type" value="Genomic_DNA"/>
</dbReference>
<evidence type="ECO:0000313" key="1">
    <source>
        <dbReference type="EMBL" id="MEJ8660082.1"/>
    </source>
</evidence>
<dbReference type="Proteomes" id="UP001375539">
    <property type="component" value="Unassembled WGS sequence"/>
</dbReference>
<accession>A0ACC6QP79</accession>
<comment type="caution">
    <text evidence="1">The sequence shown here is derived from an EMBL/GenBank/DDBJ whole genome shotgun (WGS) entry which is preliminary data.</text>
</comment>
<protein>
    <submittedName>
        <fullName evidence="1">Uncharacterized protein</fullName>
    </submittedName>
</protein>